<feature type="transmembrane region" description="Helical" evidence="6">
    <location>
        <begin position="378"/>
        <end position="402"/>
    </location>
</feature>
<feature type="transmembrane region" description="Helical" evidence="6">
    <location>
        <begin position="12"/>
        <end position="35"/>
    </location>
</feature>
<feature type="transmembrane region" description="Helical" evidence="6">
    <location>
        <begin position="353"/>
        <end position="372"/>
    </location>
</feature>
<evidence type="ECO:0000256" key="5">
    <source>
        <dbReference type="ARBA" id="ARBA00023136"/>
    </source>
</evidence>
<dbReference type="GO" id="GO:0022857">
    <property type="term" value="F:transmembrane transporter activity"/>
    <property type="evidence" value="ECO:0007669"/>
    <property type="project" value="InterPro"/>
</dbReference>
<feature type="transmembrane region" description="Helical" evidence="6">
    <location>
        <begin position="100"/>
        <end position="119"/>
    </location>
</feature>
<feature type="transmembrane region" description="Helical" evidence="6">
    <location>
        <begin position="139"/>
        <end position="162"/>
    </location>
</feature>
<organism evidence="7 8">
    <name type="scientific">Pseudogracilibacillus auburnensis</name>
    <dbReference type="NCBI Taxonomy" id="1494959"/>
    <lineage>
        <taxon>Bacteria</taxon>
        <taxon>Bacillati</taxon>
        <taxon>Bacillota</taxon>
        <taxon>Bacilli</taxon>
        <taxon>Bacillales</taxon>
        <taxon>Bacillaceae</taxon>
        <taxon>Pseudogracilibacillus</taxon>
    </lineage>
</organism>
<sequence length="431" mass="46694">MNIFKHRNFSLMFFGRIVTNIGDSLYGVAAMLLIYQLGGSTFYTGLAGFLSILPRIVEFSSGPLIDRIPIRSLLVRTQLIQSGLLLIIPLAFMFDILSVILVLILTPIISVFNVVIYPAQLASLPKILPEKELTKGNSLFTIAYQGVDISFNGLAGILFVLIGPFALYAVNSIAFLIGACIFFFIRLPKNSEEAIAKEKELFNKNMLRTTVKKYMKDLQEGIEIMFKSFIAKLLYGAIILNLVSAATIAVFPAYGEVIGGTKYVGFLLMASALGSLTGAVIAPALRLERFPLGKLYAFGYLFAGSLWVIAVMMPTAWLTLLVYTIAWIPAGALNVIIFTMLQKTSPKHLIGRIFTAATSISGMAAPIGSLLGGSLGTWIGSALVVTFSGVIILCVAVCWLVNAEVRNLPATKCLNENSLLHSTIQVQGATN</sequence>
<evidence type="ECO:0000256" key="6">
    <source>
        <dbReference type="SAM" id="Phobius"/>
    </source>
</evidence>
<feature type="transmembrane region" description="Helical" evidence="6">
    <location>
        <begin position="320"/>
        <end position="341"/>
    </location>
</feature>
<evidence type="ECO:0000256" key="2">
    <source>
        <dbReference type="ARBA" id="ARBA00022475"/>
    </source>
</evidence>
<evidence type="ECO:0000256" key="1">
    <source>
        <dbReference type="ARBA" id="ARBA00004651"/>
    </source>
</evidence>
<dbReference type="InterPro" id="IPR036259">
    <property type="entry name" value="MFS_trans_sf"/>
</dbReference>
<accession>A0A2V3W0U8</accession>
<evidence type="ECO:0000256" key="4">
    <source>
        <dbReference type="ARBA" id="ARBA00022989"/>
    </source>
</evidence>
<dbReference type="InterPro" id="IPR011701">
    <property type="entry name" value="MFS"/>
</dbReference>
<feature type="transmembrane region" description="Helical" evidence="6">
    <location>
        <begin position="233"/>
        <end position="254"/>
    </location>
</feature>
<comment type="subcellular location">
    <subcellularLocation>
        <location evidence="1">Cell membrane</location>
        <topology evidence="1">Multi-pass membrane protein</topology>
    </subcellularLocation>
</comment>
<dbReference type="AlphaFoldDB" id="A0A2V3W0U8"/>
<protein>
    <submittedName>
        <fullName evidence="7">Transmembrane secretion effector</fullName>
    </submittedName>
</protein>
<dbReference type="OrthoDB" id="2287060at2"/>
<keyword evidence="4 6" id="KW-1133">Transmembrane helix</keyword>
<dbReference type="RefSeq" id="WP_110394747.1">
    <property type="nucleotide sequence ID" value="NZ_JADIJL010000007.1"/>
</dbReference>
<dbReference type="PANTHER" id="PTHR23513:SF6">
    <property type="entry name" value="MAJOR FACILITATOR SUPERFAMILY ASSOCIATED DOMAIN-CONTAINING PROTEIN"/>
    <property type="match status" value="1"/>
</dbReference>
<feature type="transmembrane region" description="Helical" evidence="6">
    <location>
        <begin position="297"/>
        <end position="314"/>
    </location>
</feature>
<feature type="transmembrane region" description="Helical" evidence="6">
    <location>
        <begin position="266"/>
        <end position="285"/>
    </location>
</feature>
<comment type="caution">
    <text evidence="7">The sequence shown here is derived from an EMBL/GenBank/DDBJ whole genome shotgun (WGS) entry which is preliminary data.</text>
</comment>
<dbReference type="Gene3D" id="1.20.1250.20">
    <property type="entry name" value="MFS general substrate transporter like domains"/>
    <property type="match status" value="1"/>
</dbReference>
<keyword evidence="5 6" id="KW-0472">Membrane</keyword>
<keyword evidence="3 6" id="KW-0812">Transmembrane</keyword>
<evidence type="ECO:0000313" key="7">
    <source>
        <dbReference type="EMBL" id="PXW87917.1"/>
    </source>
</evidence>
<dbReference type="Proteomes" id="UP000247978">
    <property type="component" value="Unassembled WGS sequence"/>
</dbReference>
<dbReference type="Pfam" id="PF07690">
    <property type="entry name" value="MFS_1"/>
    <property type="match status" value="1"/>
</dbReference>
<dbReference type="EMBL" id="QJJQ01000004">
    <property type="protein sequence ID" value="PXW87917.1"/>
    <property type="molecule type" value="Genomic_DNA"/>
</dbReference>
<keyword evidence="2" id="KW-1003">Cell membrane</keyword>
<evidence type="ECO:0000313" key="8">
    <source>
        <dbReference type="Proteomes" id="UP000247978"/>
    </source>
</evidence>
<gene>
    <name evidence="7" type="ORF">DFR56_10465</name>
</gene>
<dbReference type="GO" id="GO:0005886">
    <property type="term" value="C:plasma membrane"/>
    <property type="evidence" value="ECO:0007669"/>
    <property type="project" value="UniProtKB-SubCell"/>
</dbReference>
<feature type="transmembrane region" description="Helical" evidence="6">
    <location>
        <begin position="168"/>
        <end position="187"/>
    </location>
</feature>
<reference evidence="7 8" key="1">
    <citation type="submission" date="2018-05" db="EMBL/GenBank/DDBJ databases">
        <title>Genomic Encyclopedia of Type Strains, Phase IV (KMG-IV): sequencing the most valuable type-strain genomes for metagenomic binning, comparative biology and taxonomic classification.</title>
        <authorList>
            <person name="Goeker M."/>
        </authorList>
    </citation>
    <scope>NUCLEOTIDE SEQUENCE [LARGE SCALE GENOMIC DNA]</scope>
    <source>
        <strain evidence="7 8">DSM 28556</strain>
    </source>
</reference>
<name>A0A2V3W0U8_9BACI</name>
<dbReference type="CDD" id="cd06173">
    <property type="entry name" value="MFS_MefA_like"/>
    <property type="match status" value="1"/>
</dbReference>
<keyword evidence="8" id="KW-1185">Reference proteome</keyword>
<dbReference type="SUPFAM" id="SSF103473">
    <property type="entry name" value="MFS general substrate transporter"/>
    <property type="match status" value="1"/>
</dbReference>
<evidence type="ECO:0000256" key="3">
    <source>
        <dbReference type="ARBA" id="ARBA00022692"/>
    </source>
</evidence>
<dbReference type="PANTHER" id="PTHR23513">
    <property type="entry name" value="INTEGRAL MEMBRANE EFFLUX PROTEIN-RELATED"/>
    <property type="match status" value="1"/>
</dbReference>
<proteinExistence type="predicted"/>